<sequence>MENLEPSTSQLAEAVYRLRDITDSLDSNEEFAIDASGNIIRRGGGKAKKTKKNDDMDPQSKASFVVCSMYHITVDYFQQVQLEKRIETYLASSFPQLRYLFIDNYMITEFETGRLFLCSLYVQVGKKIAKQFKVDLDDSNSVNFKKMMDEVYKWCSSEDSVTCIYERLKSHQATVLHAMSEYMKTPFATGASPAPHTQDRNTDVAIDEITDLLDKFSMNHLRTRVGGIEMYAIFYGFGLYGKESLIQNNKNKASIVNVSSIEVVKGVFVNNIGYRGGSILDVNAATQLKEFARLQRRLSKKSKSIG</sequence>
<keyword evidence="2" id="KW-1185">Reference proteome</keyword>
<dbReference type="EMBL" id="JAPEIS010000010">
    <property type="protein sequence ID" value="KAJ8062332.1"/>
    <property type="molecule type" value="Genomic_DNA"/>
</dbReference>
<proteinExistence type="predicted"/>
<dbReference type="AlphaFoldDB" id="A0A9X0AGG1"/>
<evidence type="ECO:0000313" key="1">
    <source>
        <dbReference type="EMBL" id="KAJ8062332.1"/>
    </source>
</evidence>
<dbReference type="Proteomes" id="UP001152300">
    <property type="component" value="Unassembled WGS sequence"/>
</dbReference>
<evidence type="ECO:0000313" key="2">
    <source>
        <dbReference type="Proteomes" id="UP001152300"/>
    </source>
</evidence>
<accession>A0A9X0AGG1</accession>
<comment type="caution">
    <text evidence="1">The sequence shown here is derived from an EMBL/GenBank/DDBJ whole genome shotgun (WGS) entry which is preliminary data.</text>
</comment>
<name>A0A9X0AGG1_9HELO</name>
<organism evidence="1 2">
    <name type="scientific">Sclerotinia nivalis</name>
    <dbReference type="NCBI Taxonomy" id="352851"/>
    <lineage>
        <taxon>Eukaryota</taxon>
        <taxon>Fungi</taxon>
        <taxon>Dikarya</taxon>
        <taxon>Ascomycota</taxon>
        <taxon>Pezizomycotina</taxon>
        <taxon>Leotiomycetes</taxon>
        <taxon>Helotiales</taxon>
        <taxon>Sclerotiniaceae</taxon>
        <taxon>Sclerotinia</taxon>
    </lineage>
</organism>
<protein>
    <submittedName>
        <fullName evidence="1">Uncharacterized protein</fullName>
    </submittedName>
</protein>
<reference evidence="1" key="1">
    <citation type="submission" date="2022-11" db="EMBL/GenBank/DDBJ databases">
        <title>Genome Resource of Sclerotinia nivalis Strain SnTB1, a Plant Pathogen Isolated from American Ginseng.</title>
        <authorList>
            <person name="Fan S."/>
        </authorList>
    </citation>
    <scope>NUCLEOTIDE SEQUENCE</scope>
    <source>
        <strain evidence="1">SnTB1</strain>
    </source>
</reference>
<gene>
    <name evidence="1" type="ORF">OCU04_008880</name>
</gene>